<dbReference type="PROSITE" id="PS51257">
    <property type="entry name" value="PROKAR_LIPOPROTEIN"/>
    <property type="match status" value="1"/>
</dbReference>
<evidence type="ECO:0000313" key="11">
    <source>
        <dbReference type="Proteomes" id="UP000500767"/>
    </source>
</evidence>
<dbReference type="InterPro" id="IPR035906">
    <property type="entry name" value="MetI-like_sf"/>
</dbReference>
<keyword evidence="2" id="KW-0813">Transport</keyword>
<evidence type="ECO:0000256" key="2">
    <source>
        <dbReference type="ARBA" id="ARBA00022448"/>
    </source>
</evidence>
<feature type="transmembrane region" description="Helical" evidence="8">
    <location>
        <begin position="130"/>
        <end position="152"/>
    </location>
</feature>
<feature type="transmembrane region" description="Helical" evidence="8">
    <location>
        <begin position="497"/>
        <end position="516"/>
    </location>
</feature>
<evidence type="ECO:0000256" key="4">
    <source>
        <dbReference type="ARBA" id="ARBA00022519"/>
    </source>
</evidence>
<dbReference type="InterPro" id="IPR000515">
    <property type="entry name" value="MetI-like"/>
</dbReference>
<dbReference type="EMBL" id="CP053708">
    <property type="protein sequence ID" value="QKE88775.1"/>
    <property type="molecule type" value="Genomic_DNA"/>
</dbReference>
<keyword evidence="3" id="KW-1003">Cell membrane</keyword>
<evidence type="ECO:0000313" key="10">
    <source>
        <dbReference type="EMBL" id="QKE88775.1"/>
    </source>
</evidence>
<feature type="domain" description="ABC transmembrane type-1" evidence="9">
    <location>
        <begin position="52"/>
        <end position="262"/>
    </location>
</feature>
<feature type="domain" description="ABC transmembrane type-1" evidence="9">
    <location>
        <begin position="320"/>
        <end position="515"/>
    </location>
</feature>
<evidence type="ECO:0000256" key="1">
    <source>
        <dbReference type="ARBA" id="ARBA00004429"/>
    </source>
</evidence>
<dbReference type="Proteomes" id="UP000500767">
    <property type="component" value="Chromosome"/>
</dbReference>
<feature type="transmembrane region" description="Helical" evidence="8">
    <location>
        <begin position="358"/>
        <end position="381"/>
    </location>
</feature>
<dbReference type="GO" id="GO:0055085">
    <property type="term" value="P:transmembrane transport"/>
    <property type="evidence" value="ECO:0007669"/>
    <property type="project" value="InterPro"/>
</dbReference>
<dbReference type="GO" id="GO:0005886">
    <property type="term" value="C:plasma membrane"/>
    <property type="evidence" value="ECO:0007669"/>
    <property type="project" value="UniProtKB-SubCell"/>
</dbReference>
<feature type="transmembrane region" description="Helical" evidence="8">
    <location>
        <begin position="237"/>
        <end position="258"/>
    </location>
</feature>
<sequence>MILRRLSSVIIASTACLVTAPLLRFLLIPLVPWFGLGMAPPVGDGPGLGNAAANSVLLAGLAVLCALPPALWFGFMLERRAWSGRGALIGVLWLVFLLPGYLVAAGWQIVLGTHLLPLPASLALDLHAALLGWPGLVGITTLKGLPVATLAARSGWSSSRRELREATLLHVATRRQRLLLNLRLVLPAIAPGLLIVFVESTQDYGVASVLGSRLHRPLLVTEVYASLANWPISWPRAAWAADLLVGIALLPLLARLVLPGLGSGTQVREGRVALARASLVQNVFGWLALAILLLLGAGVPLLALAGDALTPDTSTMPAGAWRSLLIAALYAFVASVSALGLASFLVAQRRASPFWRLLTWLPVANMAVPGIVVAAAYVIAFNGPPLPLTNTPLALLLAETATQMPVLALLLLEPVRSRLASSGDVARVHGIPLSTRIERIYLPPLLRPLAWAWALAFCRLFFELPLAQMLAPAGAEPVAVVLVQMQQGLHFGSEARLALIGMLSCGVLVGLVLLLAERSR</sequence>
<feature type="transmembrane region" description="Helical" evidence="8">
    <location>
        <begin position="87"/>
        <end position="110"/>
    </location>
</feature>
<evidence type="ECO:0000256" key="6">
    <source>
        <dbReference type="ARBA" id="ARBA00022989"/>
    </source>
</evidence>
<organism evidence="10 11">
    <name type="scientific">Lichenicola cladoniae</name>
    <dbReference type="NCBI Taxonomy" id="1484109"/>
    <lineage>
        <taxon>Bacteria</taxon>
        <taxon>Pseudomonadati</taxon>
        <taxon>Pseudomonadota</taxon>
        <taxon>Alphaproteobacteria</taxon>
        <taxon>Acetobacterales</taxon>
        <taxon>Acetobacteraceae</taxon>
        <taxon>Lichenicola</taxon>
    </lineage>
</organism>
<dbReference type="RefSeq" id="WP_171832736.1">
    <property type="nucleotide sequence ID" value="NZ_CP053708.1"/>
</dbReference>
<accession>A0A6M8HL23</accession>
<evidence type="ECO:0000256" key="5">
    <source>
        <dbReference type="ARBA" id="ARBA00022692"/>
    </source>
</evidence>
<dbReference type="KEGG" id="lck:HN018_00760"/>
<dbReference type="PANTHER" id="PTHR43357">
    <property type="entry name" value="INNER MEMBRANE ABC TRANSPORTER PERMEASE PROTEIN YDCV"/>
    <property type="match status" value="1"/>
</dbReference>
<dbReference type="PROSITE" id="PS50928">
    <property type="entry name" value="ABC_TM1"/>
    <property type="match status" value="2"/>
</dbReference>
<keyword evidence="7 8" id="KW-0472">Membrane</keyword>
<feature type="transmembrane region" description="Helical" evidence="8">
    <location>
        <begin position="279"/>
        <end position="304"/>
    </location>
</feature>
<comment type="subcellular location">
    <subcellularLocation>
        <location evidence="1">Cell inner membrane</location>
        <topology evidence="1">Multi-pass membrane protein</topology>
    </subcellularLocation>
</comment>
<evidence type="ECO:0000256" key="3">
    <source>
        <dbReference type="ARBA" id="ARBA00022475"/>
    </source>
</evidence>
<feature type="transmembrane region" description="Helical" evidence="8">
    <location>
        <begin position="324"/>
        <end position="346"/>
    </location>
</feature>
<keyword evidence="5 8" id="KW-0812">Transmembrane</keyword>
<keyword evidence="11" id="KW-1185">Reference proteome</keyword>
<name>A0A6M8HL23_9PROT</name>
<evidence type="ECO:0000256" key="7">
    <source>
        <dbReference type="ARBA" id="ARBA00023136"/>
    </source>
</evidence>
<keyword evidence="4" id="KW-0997">Cell inner membrane</keyword>
<dbReference type="Gene3D" id="1.10.3720.10">
    <property type="entry name" value="MetI-like"/>
    <property type="match status" value="2"/>
</dbReference>
<proteinExistence type="predicted"/>
<dbReference type="SUPFAM" id="SSF161098">
    <property type="entry name" value="MetI-like"/>
    <property type="match status" value="2"/>
</dbReference>
<gene>
    <name evidence="10" type="ORF">HN018_00760</name>
</gene>
<keyword evidence="6 8" id="KW-1133">Transmembrane helix</keyword>
<feature type="transmembrane region" description="Helical" evidence="8">
    <location>
        <begin position="51"/>
        <end position="75"/>
    </location>
</feature>
<protein>
    <recommendedName>
        <fullName evidence="9">ABC transmembrane type-1 domain-containing protein</fullName>
    </recommendedName>
</protein>
<dbReference type="AlphaFoldDB" id="A0A6M8HL23"/>
<evidence type="ECO:0000259" key="9">
    <source>
        <dbReference type="PROSITE" id="PS50928"/>
    </source>
</evidence>
<evidence type="ECO:0000256" key="8">
    <source>
        <dbReference type="SAM" id="Phobius"/>
    </source>
</evidence>
<feature type="transmembrane region" description="Helical" evidence="8">
    <location>
        <begin position="178"/>
        <end position="198"/>
    </location>
</feature>
<reference evidence="10 11" key="1">
    <citation type="journal article" date="2014" name="World J. Microbiol. Biotechnol.">
        <title>Biodiversity and physiological characteristics of Antarctic and Arctic lichens-associated bacteria.</title>
        <authorList>
            <person name="Lee Y.M."/>
            <person name="Kim E.H."/>
            <person name="Lee H.K."/>
            <person name="Hong S.G."/>
        </authorList>
    </citation>
    <scope>NUCLEOTIDE SEQUENCE [LARGE SCALE GENOMIC DNA]</scope>
    <source>
        <strain evidence="10 11">PAMC 26569</strain>
    </source>
</reference>
<dbReference type="PANTHER" id="PTHR43357:SF4">
    <property type="entry name" value="INNER MEMBRANE ABC TRANSPORTER PERMEASE PROTEIN YDCV"/>
    <property type="match status" value="1"/>
</dbReference>